<dbReference type="Gene3D" id="3.80.10.10">
    <property type="entry name" value="Ribonuclease Inhibitor"/>
    <property type="match status" value="2"/>
</dbReference>
<dbReference type="SUPFAM" id="SSF81383">
    <property type="entry name" value="F-box domain"/>
    <property type="match status" value="1"/>
</dbReference>
<evidence type="ECO:0000256" key="2">
    <source>
        <dbReference type="ARBA" id="ARBA00004236"/>
    </source>
</evidence>
<comment type="subcellular location">
    <subcellularLocation>
        <location evidence="2">Cell membrane</location>
    </subcellularLocation>
    <subcellularLocation>
        <location evidence="1">Membrane</location>
        <topology evidence="1">Single-pass membrane protein</topology>
    </subcellularLocation>
</comment>
<dbReference type="PANTHER" id="PTHR27000:SF776">
    <property type="entry name" value="PROTEIN KINASE DOMAIN-CONTAINING PROTEIN"/>
    <property type="match status" value="1"/>
</dbReference>
<keyword evidence="9" id="KW-0472">Membrane</keyword>
<protein>
    <submittedName>
        <fullName evidence="13">L domain-like protein</fullName>
    </submittedName>
</protein>
<dbReference type="InterPro" id="IPR001810">
    <property type="entry name" value="F-box_dom"/>
</dbReference>
<dbReference type="SUPFAM" id="SSF52058">
    <property type="entry name" value="L domain-like"/>
    <property type="match status" value="1"/>
</dbReference>
<keyword evidence="11" id="KW-0325">Glycoprotein</keyword>
<evidence type="ECO:0000256" key="6">
    <source>
        <dbReference type="ARBA" id="ARBA00022729"/>
    </source>
</evidence>
<evidence type="ECO:0000313" key="13">
    <source>
        <dbReference type="EMBL" id="ORY46417.1"/>
    </source>
</evidence>
<evidence type="ECO:0000256" key="3">
    <source>
        <dbReference type="ARBA" id="ARBA00022475"/>
    </source>
</evidence>
<evidence type="ECO:0000256" key="11">
    <source>
        <dbReference type="ARBA" id="ARBA00023180"/>
    </source>
</evidence>
<sequence>MLQFLDLPDELLQQIFSCISPRQVLKYRQLCRRLNQCLLDPHFAITNLRLHFDRRTSLSNEQPSEQDILWFQWPQVYQTVYAKHYISDLIELQWHLESINAPLPKGLDQLFQLQTLVLAQCELIGGIPSEIRQLTNLHTLVLANNMLDGPIPSWIGDLENLKHLDLRNNGFTGRIPLFDQMLNLIHLDFGRNNLVGPIPLLPACLISLFLDHNPLNTSFSFPTHQPNLLRLHLHNCQLSGSIPSDISIMFPSLQFLNASNNSLSGSLSITFPATLQSLSLAHNALTGPIPASLGTLQNLSLLNLSNNELSRGIPEELGHLQQGMRYLNLSNNRLSGTVPKSVIAMGKAAWMDISGNSFEVVGGWWAVQLWLRGMYLWGVCTSGFGYA</sequence>
<dbReference type="Proteomes" id="UP000193642">
    <property type="component" value="Unassembled WGS sequence"/>
</dbReference>
<evidence type="ECO:0000256" key="7">
    <source>
        <dbReference type="ARBA" id="ARBA00022737"/>
    </source>
</evidence>
<dbReference type="SMART" id="SM00256">
    <property type="entry name" value="FBOX"/>
    <property type="match status" value="1"/>
</dbReference>
<keyword evidence="6" id="KW-0732">Signal</keyword>
<dbReference type="GO" id="GO:0005886">
    <property type="term" value="C:plasma membrane"/>
    <property type="evidence" value="ECO:0007669"/>
    <property type="project" value="UniProtKB-SubCell"/>
</dbReference>
<dbReference type="FunFam" id="3.80.10.10:FF:000383">
    <property type="entry name" value="Leucine-rich repeat receptor protein kinase EMS1"/>
    <property type="match status" value="1"/>
</dbReference>
<dbReference type="EMBL" id="MCGO01000016">
    <property type="protein sequence ID" value="ORY46417.1"/>
    <property type="molecule type" value="Genomic_DNA"/>
</dbReference>
<keyword evidence="8" id="KW-1133">Transmembrane helix</keyword>
<accession>A0A1Y2CHM9</accession>
<evidence type="ECO:0000259" key="12">
    <source>
        <dbReference type="PROSITE" id="PS50181"/>
    </source>
</evidence>
<feature type="domain" description="F-box" evidence="12">
    <location>
        <begin position="1"/>
        <end position="48"/>
    </location>
</feature>
<evidence type="ECO:0000313" key="14">
    <source>
        <dbReference type="Proteomes" id="UP000193642"/>
    </source>
</evidence>
<dbReference type="PANTHER" id="PTHR27000">
    <property type="entry name" value="LEUCINE-RICH REPEAT RECEPTOR-LIKE PROTEIN KINASE FAMILY PROTEIN-RELATED"/>
    <property type="match status" value="1"/>
</dbReference>
<dbReference type="InterPro" id="IPR032675">
    <property type="entry name" value="LRR_dom_sf"/>
</dbReference>
<keyword evidence="14" id="KW-1185">Reference proteome</keyword>
<keyword evidence="4" id="KW-0433">Leucine-rich repeat</keyword>
<dbReference type="Pfam" id="PF13855">
    <property type="entry name" value="LRR_8"/>
    <property type="match status" value="2"/>
</dbReference>
<keyword evidence="5" id="KW-0812">Transmembrane</keyword>
<dbReference type="AlphaFoldDB" id="A0A1Y2CHM9"/>
<name>A0A1Y2CHM9_9FUNG</name>
<keyword evidence="10" id="KW-0675">Receptor</keyword>
<evidence type="ECO:0000256" key="4">
    <source>
        <dbReference type="ARBA" id="ARBA00022614"/>
    </source>
</evidence>
<dbReference type="OrthoDB" id="2021138at2759"/>
<keyword evidence="7" id="KW-0677">Repeat</keyword>
<evidence type="ECO:0000256" key="9">
    <source>
        <dbReference type="ARBA" id="ARBA00023136"/>
    </source>
</evidence>
<evidence type="ECO:0000256" key="8">
    <source>
        <dbReference type="ARBA" id="ARBA00022989"/>
    </source>
</evidence>
<evidence type="ECO:0000256" key="5">
    <source>
        <dbReference type="ARBA" id="ARBA00022692"/>
    </source>
</evidence>
<comment type="caution">
    <text evidence="13">The sequence shown here is derived from an EMBL/GenBank/DDBJ whole genome shotgun (WGS) entry which is preliminary data.</text>
</comment>
<evidence type="ECO:0000256" key="10">
    <source>
        <dbReference type="ARBA" id="ARBA00023170"/>
    </source>
</evidence>
<dbReference type="Gene3D" id="1.20.1280.50">
    <property type="match status" value="1"/>
</dbReference>
<keyword evidence="3" id="KW-1003">Cell membrane</keyword>
<reference evidence="13 14" key="1">
    <citation type="submission" date="2016-07" db="EMBL/GenBank/DDBJ databases">
        <title>Pervasive Adenine N6-methylation of Active Genes in Fungi.</title>
        <authorList>
            <consortium name="DOE Joint Genome Institute"/>
            <person name="Mondo S.J."/>
            <person name="Dannebaum R.O."/>
            <person name="Kuo R.C."/>
            <person name="Labutti K."/>
            <person name="Haridas S."/>
            <person name="Kuo A."/>
            <person name="Salamov A."/>
            <person name="Ahrendt S.R."/>
            <person name="Lipzen A."/>
            <person name="Sullivan W."/>
            <person name="Andreopoulos W.B."/>
            <person name="Clum A."/>
            <person name="Lindquist E."/>
            <person name="Daum C."/>
            <person name="Ramamoorthy G.K."/>
            <person name="Gryganskyi A."/>
            <person name="Culley D."/>
            <person name="Magnuson J.K."/>
            <person name="James T.Y."/>
            <person name="O'Malley M.A."/>
            <person name="Stajich J.E."/>
            <person name="Spatafora J.W."/>
            <person name="Visel A."/>
            <person name="Grigoriev I.V."/>
        </authorList>
    </citation>
    <scope>NUCLEOTIDE SEQUENCE [LARGE SCALE GENOMIC DNA]</scope>
    <source>
        <strain evidence="13 14">JEL800</strain>
    </source>
</reference>
<dbReference type="Pfam" id="PF12937">
    <property type="entry name" value="F-box-like"/>
    <property type="match status" value="1"/>
</dbReference>
<organism evidence="13 14">
    <name type="scientific">Rhizoclosmatium globosum</name>
    <dbReference type="NCBI Taxonomy" id="329046"/>
    <lineage>
        <taxon>Eukaryota</taxon>
        <taxon>Fungi</taxon>
        <taxon>Fungi incertae sedis</taxon>
        <taxon>Chytridiomycota</taxon>
        <taxon>Chytridiomycota incertae sedis</taxon>
        <taxon>Chytridiomycetes</taxon>
        <taxon>Chytridiales</taxon>
        <taxon>Chytriomycetaceae</taxon>
        <taxon>Rhizoclosmatium</taxon>
    </lineage>
</organism>
<proteinExistence type="predicted"/>
<gene>
    <name evidence="13" type="ORF">BCR33DRAFT_715509</name>
</gene>
<dbReference type="PROSITE" id="PS50181">
    <property type="entry name" value="FBOX"/>
    <property type="match status" value="1"/>
</dbReference>
<dbReference type="InterPro" id="IPR001611">
    <property type="entry name" value="Leu-rich_rpt"/>
</dbReference>
<dbReference type="InterPro" id="IPR036047">
    <property type="entry name" value="F-box-like_dom_sf"/>
</dbReference>
<evidence type="ECO:0000256" key="1">
    <source>
        <dbReference type="ARBA" id="ARBA00004167"/>
    </source>
</evidence>
<dbReference type="FunFam" id="3.80.10.10:FF:000041">
    <property type="entry name" value="LRR receptor-like serine/threonine-protein kinase ERECTA"/>
    <property type="match status" value="1"/>
</dbReference>
<dbReference type="Pfam" id="PF00560">
    <property type="entry name" value="LRR_1"/>
    <property type="match status" value="2"/>
</dbReference>